<keyword evidence="2" id="KW-1185">Reference proteome</keyword>
<sequence length="206" mass="21909">MFVRTVYATGNPDRIEQTLDGLRTEALALLTGQPGYRGYGLFADRTLGKIAMGSWWESAEAERASDAALGERRRELLAPLAGTVTTDVWEAVATAPPGSAGPGAGFRLTRFDVDPARVDAMVEAFRDRALPGLEKMAGFVTAAMLVDRGSGRGSVGGIFADQETFVASRGPVADTRARAIAESGATLRSLEEFDVVLLDRPEHPAP</sequence>
<comment type="caution">
    <text evidence="1">The sequence shown here is derived from an EMBL/GenBank/DDBJ whole genome shotgun (WGS) entry which is preliminary data.</text>
</comment>
<evidence type="ECO:0000313" key="2">
    <source>
        <dbReference type="Proteomes" id="UP000033699"/>
    </source>
</evidence>
<dbReference type="RefSeq" id="WP_045700528.1">
    <property type="nucleotide sequence ID" value="NZ_JZKH01000059.1"/>
</dbReference>
<dbReference type="InterPro" id="IPR011008">
    <property type="entry name" value="Dimeric_a/b-barrel"/>
</dbReference>
<proteinExistence type="predicted"/>
<dbReference type="Proteomes" id="UP000033699">
    <property type="component" value="Unassembled WGS sequence"/>
</dbReference>
<protein>
    <recommendedName>
        <fullName evidence="3">ABM domain-containing protein</fullName>
    </recommendedName>
</protein>
<organism evidence="1 2">
    <name type="scientific">Streptomyces rubellomurinus (strain ATCC 31215)</name>
    <dbReference type="NCBI Taxonomy" id="359131"/>
    <lineage>
        <taxon>Bacteria</taxon>
        <taxon>Bacillati</taxon>
        <taxon>Actinomycetota</taxon>
        <taxon>Actinomycetes</taxon>
        <taxon>Kitasatosporales</taxon>
        <taxon>Streptomycetaceae</taxon>
        <taxon>Streptomyces</taxon>
    </lineage>
</organism>
<name>A0A0F2TBA8_STRR3</name>
<dbReference type="EMBL" id="JZKH01000059">
    <property type="protein sequence ID" value="KJS59776.1"/>
    <property type="molecule type" value="Genomic_DNA"/>
</dbReference>
<accession>A0A0F2TBA8</accession>
<reference evidence="1 2" key="1">
    <citation type="submission" date="2015-02" db="EMBL/GenBank/DDBJ databases">
        <authorList>
            <person name="Ju K.-S."/>
            <person name="Doroghazi J.R."/>
            <person name="Metcalf W."/>
        </authorList>
    </citation>
    <scope>NUCLEOTIDE SEQUENCE [LARGE SCALE GENOMIC DNA]</scope>
    <source>
        <strain evidence="1 2">ATCC 31215</strain>
    </source>
</reference>
<evidence type="ECO:0008006" key="3">
    <source>
        <dbReference type="Google" id="ProtNLM"/>
    </source>
</evidence>
<dbReference type="AlphaFoldDB" id="A0A0F2TBA8"/>
<dbReference type="OrthoDB" id="5182530at2"/>
<evidence type="ECO:0000313" key="1">
    <source>
        <dbReference type="EMBL" id="KJS59776.1"/>
    </source>
</evidence>
<dbReference type="PATRIC" id="fig|359131.3.peg.6072"/>
<dbReference type="SUPFAM" id="SSF54909">
    <property type="entry name" value="Dimeric alpha+beta barrel"/>
    <property type="match status" value="1"/>
</dbReference>
<gene>
    <name evidence="1" type="ORF">VM95_25185</name>
</gene>